<keyword evidence="3" id="KW-1133">Transmembrane helix</keyword>
<protein>
    <submittedName>
        <fullName evidence="5">Isoprenylcysteine carboxylmethyltransferase family protein</fullName>
    </submittedName>
</protein>
<evidence type="ECO:0000256" key="3">
    <source>
        <dbReference type="ARBA" id="ARBA00022989"/>
    </source>
</evidence>
<reference evidence="5 6" key="1">
    <citation type="submission" date="2019-03" db="EMBL/GenBank/DDBJ databases">
        <title>Genomics of glacier-inhabiting Cryobacterium strains.</title>
        <authorList>
            <person name="Liu Q."/>
            <person name="Xin Y.-H."/>
        </authorList>
    </citation>
    <scope>NUCLEOTIDE SEQUENCE [LARGE SCALE GENOMIC DNA]</scope>
    <source>
        <strain evidence="5 6">CGMCC 1.10440</strain>
    </source>
</reference>
<evidence type="ECO:0000256" key="2">
    <source>
        <dbReference type="ARBA" id="ARBA00022692"/>
    </source>
</evidence>
<keyword evidence="4" id="KW-0472">Membrane</keyword>
<dbReference type="GO" id="GO:0032259">
    <property type="term" value="P:methylation"/>
    <property type="evidence" value="ECO:0007669"/>
    <property type="project" value="UniProtKB-KW"/>
</dbReference>
<keyword evidence="5" id="KW-0808">Transferase</keyword>
<dbReference type="Gene3D" id="1.20.120.1630">
    <property type="match status" value="1"/>
</dbReference>
<gene>
    <name evidence="5" type="ORF">E3N84_10825</name>
</gene>
<keyword evidence="6" id="KW-1185">Reference proteome</keyword>
<evidence type="ECO:0000313" key="5">
    <source>
        <dbReference type="EMBL" id="TFB80480.1"/>
    </source>
</evidence>
<evidence type="ECO:0000256" key="1">
    <source>
        <dbReference type="ARBA" id="ARBA00004127"/>
    </source>
</evidence>
<evidence type="ECO:0000256" key="4">
    <source>
        <dbReference type="ARBA" id="ARBA00023136"/>
    </source>
</evidence>
<dbReference type="AlphaFoldDB" id="A0A4R8VE84"/>
<sequence>MSIHIPPPVLAAAAFGVQVALTRKSTATRGFLLGATAVGAASVWLGLGALARFIKHDTTFDPVTPGATYLVTSGPNRLTRNPMYLGLAGMLTSFAVWRRSPRALIPVALFVVAINRMQIPGEESVLRERFGDEYESYVATTPRWLWVAPAWLARTSSPSSRSSSPQP</sequence>
<name>A0A4R8VE84_9MICO</name>
<keyword evidence="2" id="KW-0812">Transmembrane</keyword>
<comment type="caution">
    <text evidence="5">The sequence shown here is derived from an EMBL/GenBank/DDBJ whole genome shotgun (WGS) entry which is preliminary data.</text>
</comment>
<dbReference type="GO" id="GO:0012505">
    <property type="term" value="C:endomembrane system"/>
    <property type="evidence" value="ECO:0007669"/>
    <property type="project" value="UniProtKB-SubCell"/>
</dbReference>
<keyword evidence="5" id="KW-0489">Methyltransferase</keyword>
<accession>A0A4R8VE84</accession>
<dbReference type="GO" id="GO:0008168">
    <property type="term" value="F:methyltransferase activity"/>
    <property type="evidence" value="ECO:0007669"/>
    <property type="project" value="UniProtKB-KW"/>
</dbReference>
<dbReference type="EMBL" id="SOFI01000003">
    <property type="protein sequence ID" value="TFB80480.1"/>
    <property type="molecule type" value="Genomic_DNA"/>
</dbReference>
<dbReference type="RefSeq" id="WP_104096335.1">
    <property type="nucleotide sequence ID" value="NZ_JACHBP010000001.1"/>
</dbReference>
<evidence type="ECO:0000313" key="6">
    <source>
        <dbReference type="Proteomes" id="UP000298488"/>
    </source>
</evidence>
<comment type="subcellular location">
    <subcellularLocation>
        <location evidence="1">Endomembrane system</location>
        <topology evidence="1">Multi-pass membrane protein</topology>
    </subcellularLocation>
</comment>
<dbReference type="Proteomes" id="UP000298488">
    <property type="component" value="Unassembled WGS sequence"/>
</dbReference>
<dbReference type="OrthoDB" id="941586at2"/>
<dbReference type="InterPro" id="IPR007318">
    <property type="entry name" value="Phopholipid_MeTrfase"/>
</dbReference>
<dbReference type="Pfam" id="PF04191">
    <property type="entry name" value="PEMT"/>
    <property type="match status" value="1"/>
</dbReference>
<organism evidence="5 6">
    <name type="scientific">Terrimesophilobacter mesophilus</name>
    <dbReference type="NCBI Taxonomy" id="433647"/>
    <lineage>
        <taxon>Bacteria</taxon>
        <taxon>Bacillati</taxon>
        <taxon>Actinomycetota</taxon>
        <taxon>Actinomycetes</taxon>
        <taxon>Micrococcales</taxon>
        <taxon>Microbacteriaceae</taxon>
        <taxon>Terrimesophilobacter</taxon>
    </lineage>
</organism>
<proteinExistence type="predicted"/>